<sequence length="156" mass="16252">MAIVGTPFAFAWPEAERSPAPSYACGAAPGASLLAALSRGMAPVIRGGESFPLLSLSPRPLLLSSTGWRPRSGVGVAAEPAPSLRVGHLAHTRPDSQRPCGHPTRPIQLAACGGTKWLCRSAAVVIRQLANSKWASTTSGEEDELCPYSLDPGRPS</sequence>
<dbReference type="Proteomes" id="UP001066276">
    <property type="component" value="Chromosome 11"/>
</dbReference>
<proteinExistence type="predicted"/>
<keyword evidence="2" id="KW-1185">Reference proteome</keyword>
<dbReference type="EMBL" id="JANPWB010000015">
    <property type="protein sequence ID" value="KAJ1087138.1"/>
    <property type="molecule type" value="Genomic_DNA"/>
</dbReference>
<evidence type="ECO:0000313" key="1">
    <source>
        <dbReference type="EMBL" id="KAJ1087138.1"/>
    </source>
</evidence>
<protein>
    <submittedName>
        <fullName evidence="1">Uncharacterized protein</fullName>
    </submittedName>
</protein>
<accession>A0AAV7LCR0</accession>
<name>A0AAV7LCR0_PLEWA</name>
<gene>
    <name evidence="1" type="ORF">NDU88_000332</name>
</gene>
<organism evidence="1 2">
    <name type="scientific">Pleurodeles waltl</name>
    <name type="common">Iberian ribbed newt</name>
    <dbReference type="NCBI Taxonomy" id="8319"/>
    <lineage>
        <taxon>Eukaryota</taxon>
        <taxon>Metazoa</taxon>
        <taxon>Chordata</taxon>
        <taxon>Craniata</taxon>
        <taxon>Vertebrata</taxon>
        <taxon>Euteleostomi</taxon>
        <taxon>Amphibia</taxon>
        <taxon>Batrachia</taxon>
        <taxon>Caudata</taxon>
        <taxon>Salamandroidea</taxon>
        <taxon>Salamandridae</taxon>
        <taxon>Pleurodelinae</taxon>
        <taxon>Pleurodeles</taxon>
    </lineage>
</organism>
<reference evidence="1" key="1">
    <citation type="journal article" date="2022" name="bioRxiv">
        <title>Sequencing and chromosome-scale assembly of the giantPleurodeles waltlgenome.</title>
        <authorList>
            <person name="Brown T."/>
            <person name="Elewa A."/>
            <person name="Iarovenko S."/>
            <person name="Subramanian E."/>
            <person name="Araus A.J."/>
            <person name="Petzold A."/>
            <person name="Susuki M."/>
            <person name="Suzuki K.-i.T."/>
            <person name="Hayashi T."/>
            <person name="Toyoda A."/>
            <person name="Oliveira C."/>
            <person name="Osipova E."/>
            <person name="Leigh N.D."/>
            <person name="Simon A."/>
            <person name="Yun M.H."/>
        </authorList>
    </citation>
    <scope>NUCLEOTIDE SEQUENCE</scope>
    <source>
        <strain evidence="1">20211129_DDA</strain>
        <tissue evidence="1">Liver</tissue>
    </source>
</reference>
<comment type="caution">
    <text evidence="1">The sequence shown here is derived from an EMBL/GenBank/DDBJ whole genome shotgun (WGS) entry which is preliminary data.</text>
</comment>
<dbReference type="AlphaFoldDB" id="A0AAV7LCR0"/>
<evidence type="ECO:0000313" key="2">
    <source>
        <dbReference type="Proteomes" id="UP001066276"/>
    </source>
</evidence>